<dbReference type="GeneID" id="17261213"/>
<dbReference type="PANTHER" id="PTHR45931:SF3">
    <property type="entry name" value="RING ZINC FINGER-CONTAINING PROTEIN"/>
    <property type="match status" value="1"/>
</dbReference>
<dbReference type="SUPFAM" id="SSF57850">
    <property type="entry name" value="RING/U-box"/>
    <property type="match status" value="2"/>
</dbReference>
<evidence type="ECO:0000256" key="5">
    <source>
        <dbReference type="SAM" id="Phobius"/>
    </source>
</evidence>
<dbReference type="SMART" id="SM00184">
    <property type="entry name" value="RING"/>
    <property type="match status" value="1"/>
</dbReference>
<evidence type="ECO:0000313" key="7">
    <source>
        <dbReference type="EnsemblProtists" id="EOD15060"/>
    </source>
</evidence>
<dbReference type="EnsemblProtists" id="EOD15060">
    <property type="protein sequence ID" value="EOD15060"/>
    <property type="gene ID" value="EMIHUDRAFT_445679"/>
</dbReference>
<dbReference type="GO" id="GO:0008270">
    <property type="term" value="F:zinc ion binding"/>
    <property type="evidence" value="ECO:0007669"/>
    <property type="project" value="UniProtKB-KW"/>
</dbReference>
<accession>A0A0D3IUX5</accession>
<dbReference type="AlphaFoldDB" id="A0A0D3IUX5"/>
<keyword evidence="2 4" id="KW-0863">Zinc-finger</keyword>
<evidence type="ECO:0000256" key="2">
    <source>
        <dbReference type="ARBA" id="ARBA00022771"/>
    </source>
</evidence>
<protein>
    <recommendedName>
        <fullName evidence="6">RING-type domain-containing protein</fullName>
    </recommendedName>
</protein>
<dbReference type="InterPro" id="IPR013083">
    <property type="entry name" value="Znf_RING/FYVE/PHD"/>
</dbReference>
<dbReference type="GO" id="GO:0005634">
    <property type="term" value="C:nucleus"/>
    <property type="evidence" value="ECO:0007669"/>
    <property type="project" value="TreeGrafter"/>
</dbReference>
<dbReference type="GO" id="GO:0006511">
    <property type="term" value="P:ubiquitin-dependent protein catabolic process"/>
    <property type="evidence" value="ECO:0007669"/>
    <property type="project" value="TreeGrafter"/>
</dbReference>
<keyword evidence="5" id="KW-0472">Membrane</keyword>
<dbReference type="InterPro" id="IPR051834">
    <property type="entry name" value="RING_finger_E3_ligase"/>
</dbReference>
<dbReference type="Proteomes" id="UP000013827">
    <property type="component" value="Unassembled WGS sequence"/>
</dbReference>
<evidence type="ECO:0000256" key="3">
    <source>
        <dbReference type="ARBA" id="ARBA00022833"/>
    </source>
</evidence>
<keyword evidence="3" id="KW-0862">Zinc</keyword>
<dbReference type="KEGG" id="ehx:EMIHUDRAFT_445679"/>
<feature type="transmembrane region" description="Helical" evidence="5">
    <location>
        <begin position="197"/>
        <end position="220"/>
    </location>
</feature>
<keyword evidence="1" id="KW-0479">Metal-binding</keyword>
<proteinExistence type="predicted"/>
<dbReference type="RefSeq" id="XP_005767489.1">
    <property type="nucleotide sequence ID" value="XM_005767432.1"/>
</dbReference>
<keyword evidence="8" id="KW-1185">Reference proteome</keyword>
<organism evidence="7 8">
    <name type="scientific">Emiliania huxleyi (strain CCMP1516)</name>
    <dbReference type="NCBI Taxonomy" id="280463"/>
    <lineage>
        <taxon>Eukaryota</taxon>
        <taxon>Haptista</taxon>
        <taxon>Haptophyta</taxon>
        <taxon>Prymnesiophyceae</taxon>
        <taxon>Isochrysidales</taxon>
        <taxon>Noelaerhabdaceae</taxon>
        <taxon>Emiliania</taxon>
    </lineage>
</organism>
<dbReference type="GO" id="GO:0061630">
    <property type="term" value="F:ubiquitin protein ligase activity"/>
    <property type="evidence" value="ECO:0007669"/>
    <property type="project" value="TreeGrafter"/>
</dbReference>
<evidence type="ECO:0000259" key="6">
    <source>
        <dbReference type="PROSITE" id="PS50089"/>
    </source>
</evidence>
<reference evidence="7" key="2">
    <citation type="submission" date="2024-10" db="UniProtKB">
        <authorList>
            <consortium name="EnsemblProtists"/>
        </authorList>
    </citation>
    <scope>IDENTIFICATION</scope>
</reference>
<evidence type="ECO:0000313" key="8">
    <source>
        <dbReference type="Proteomes" id="UP000013827"/>
    </source>
</evidence>
<dbReference type="PaxDb" id="2903-EOD15060"/>
<keyword evidence="5" id="KW-0812">Transmembrane</keyword>
<keyword evidence="5" id="KW-1133">Transmembrane helix</keyword>
<dbReference type="InterPro" id="IPR001841">
    <property type="entry name" value="Znf_RING"/>
</dbReference>
<dbReference type="PROSITE" id="PS50089">
    <property type="entry name" value="ZF_RING_2"/>
    <property type="match status" value="1"/>
</dbReference>
<dbReference type="Gene3D" id="1.20.120.1750">
    <property type="match status" value="1"/>
</dbReference>
<sequence>MSGLASRVATALARCMAPSRKRCQHTDERASTGMSVNECCAICLETDEGDGVGRWSRMSCGHRYHAACIQRWARESGACPICSAELPADLRRLSEFGSRGSPDSGRGAPCSSELIVPLHLHVRRCPGCHGPIEKVGGCNQMRCRCGQQFDWREAAPVTSRNSLRVAMPEGPVPRLVCAIGITWWCGGTFALKCVATTILVCGAVWLVCCALVAWVVNVVLQAIGEAIAEGLREGLREAIRGR</sequence>
<name>A0A0D3IUX5_EMIH1</name>
<feature type="domain" description="RING-type" evidence="6">
    <location>
        <begin position="40"/>
        <end position="83"/>
    </location>
</feature>
<evidence type="ECO:0000256" key="1">
    <source>
        <dbReference type="ARBA" id="ARBA00022723"/>
    </source>
</evidence>
<dbReference type="Pfam" id="PF13639">
    <property type="entry name" value="zf-RING_2"/>
    <property type="match status" value="1"/>
</dbReference>
<reference evidence="8" key="1">
    <citation type="journal article" date="2013" name="Nature">
        <title>Pan genome of the phytoplankton Emiliania underpins its global distribution.</title>
        <authorList>
            <person name="Read B.A."/>
            <person name="Kegel J."/>
            <person name="Klute M.J."/>
            <person name="Kuo A."/>
            <person name="Lefebvre S.C."/>
            <person name="Maumus F."/>
            <person name="Mayer C."/>
            <person name="Miller J."/>
            <person name="Monier A."/>
            <person name="Salamov A."/>
            <person name="Young J."/>
            <person name="Aguilar M."/>
            <person name="Claverie J.M."/>
            <person name="Frickenhaus S."/>
            <person name="Gonzalez K."/>
            <person name="Herman E.K."/>
            <person name="Lin Y.C."/>
            <person name="Napier J."/>
            <person name="Ogata H."/>
            <person name="Sarno A.F."/>
            <person name="Shmutz J."/>
            <person name="Schroeder D."/>
            <person name="de Vargas C."/>
            <person name="Verret F."/>
            <person name="von Dassow P."/>
            <person name="Valentin K."/>
            <person name="Van de Peer Y."/>
            <person name="Wheeler G."/>
            <person name="Dacks J.B."/>
            <person name="Delwiche C.F."/>
            <person name="Dyhrman S.T."/>
            <person name="Glockner G."/>
            <person name="John U."/>
            <person name="Richards T."/>
            <person name="Worden A.Z."/>
            <person name="Zhang X."/>
            <person name="Grigoriev I.V."/>
            <person name="Allen A.E."/>
            <person name="Bidle K."/>
            <person name="Borodovsky M."/>
            <person name="Bowler C."/>
            <person name="Brownlee C."/>
            <person name="Cock J.M."/>
            <person name="Elias M."/>
            <person name="Gladyshev V.N."/>
            <person name="Groth M."/>
            <person name="Guda C."/>
            <person name="Hadaegh A."/>
            <person name="Iglesias-Rodriguez M.D."/>
            <person name="Jenkins J."/>
            <person name="Jones B.M."/>
            <person name="Lawson T."/>
            <person name="Leese F."/>
            <person name="Lindquist E."/>
            <person name="Lobanov A."/>
            <person name="Lomsadze A."/>
            <person name="Malik S.B."/>
            <person name="Marsh M.E."/>
            <person name="Mackinder L."/>
            <person name="Mock T."/>
            <person name="Mueller-Roeber B."/>
            <person name="Pagarete A."/>
            <person name="Parker M."/>
            <person name="Probert I."/>
            <person name="Quesneville H."/>
            <person name="Raines C."/>
            <person name="Rensing S.A."/>
            <person name="Riano-Pachon D.M."/>
            <person name="Richier S."/>
            <person name="Rokitta S."/>
            <person name="Shiraiwa Y."/>
            <person name="Soanes D.M."/>
            <person name="van der Giezen M."/>
            <person name="Wahlund T.M."/>
            <person name="Williams B."/>
            <person name="Wilson W."/>
            <person name="Wolfe G."/>
            <person name="Wurch L.L."/>
        </authorList>
    </citation>
    <scope>NUCLEOTIDE SEQUENCE</scope>
</reference>
<dbReference type="PANTHER" id="PTHR45931">
    <property type="entry name" value="SI:CH211-59O9.10"/>
    <property type="match status" value="1"/>
</dbReference>
<dbReference type="Gene3D" id="3.30.40.10">
    <property type="entry name" value="Zinc/RING finger domain, C3HC4 (zinc finger)"/>
    <property type="match status" value="1"/>
</dbReference>
<dbReference type="HOGENOM" id="CLU_1149023_0_0_1"/>
<evidence type="ECO:0000256" key="4">
    <source>
        <dbReference type="PROSITE-ProRule" id="PRU00175"/>
    </source>
</evidence>